<dbReference type="Gene3D" id="1.20.5.110">
    <property type="match status" value="1"/>
</dbReference>
<keyword evidence="7 11" id="KW-0175">Coiled coil</keyword>
<keyword evidence="9" id="KW-0342">GTP-binding</keyword>
<dbReference type="PROSITE" id="PS51718">
    <property type="entry name" value="G_DYNAMIN_2"/>
    <property type="match status" value="1"/>
</dbReference>
<sequence>MGYNGYWVLYPVFINMDLASVRRGSGTTKPVEPDISSRQTPLKLFVDAKKKIHEIYSEVANHIKDSTAFLKGVPEDSSVTTSDQMSKMDNFGNQVRGIQEVLSRDHMKVAFFGRTSKAKSSVINAMLRDKVLPTGLGHTTDCFLVVAGSETEESYLQVDGSDAKMNVESVSHLAHALASERLQDQNTIVNIFWPKSRCHLLQNDVVLMDSPGTDVEESLDEWIDGRCLDADVFVLVSNAESTLMRTEKSFFHKVSERLSKPNIFILNNRWDASASEPEFMEAVKQQHLERNIQFLADELKVVSRQQAEDRVFFVSAKEALISRCSQLPNTPDSSNFQMAEGYQARLFEFENFERKFEETISHSAVKTKFEQHAKQGRQIVTFSQDILGEVLDSATKKRSSCIEQRKEQTDRLEYVTKQLDLLAQECKDQIRDVVEKAESRVSSAMTDEIERLHVLIDQFNEPFSSDGLVIRVYKEVRYETSKTFGVWNRTQSPFSLFRDSFEFCKGRANPNDREDVCSASRRSSMSGVFIRRDFDLNYRLDCQYLFADFKESLGFKFSLGLTAMMERFLGPSGTKAALVGFANVIPRSMPSVDESAPASSSDQDLTVAMMTGLASLTSRASMGVVVVSGVVWRAVGWRVLAVAGGIYVGLYLYERFTWTNKAKEKKFKTDFVAYATEKLQLLVNFTSSNFSHQIQQELSSTYSQLALEAGKAKDNLQRETVELEAETKKLEAVISKAKVLRNKAGWLDTELERFISGFILH</sequence>
<evidence type="ECO:0000256" key="3">
    <source>
        <dbReference type="ARBA" id="ARBA00022741"/>
    </source>
</evidence>
<dbReference type="EMBL" id="MRZV01000035">
    <property type="protein sequence ID" value="PIK61310.1"/>
    <property type="molecule type" value="Genomic_DNA"/>
</dbReference>
<dbReference type="InterPro" id="IPR030381">
    <property type="entry name" value="G_DYNAMIN_dom"/>
</dbReference>
<evidence type="ECO:0000256" key="8">
    <source>
        <dbReference type="ARBA" id="ARBA00023128"/>
    </source>
</evidence>
<dbReference type="InterPro" id="IPR027417">
    <property type="entry name" value="P-loop_NTPase"/>
</dbReference>
<comment type="subcellular location">
    <subcellularLocation>
        <location evidence="1">Mitochondrion outer membrane</location>
        <topology evidence="1">Multi-pass membrane protein</topology>
    </subcellularLocation>
</comment>
<accession>A0A2G8LMA6</accession>
<evidence type="ECO:0000256" key="6">
    <source>
        <dbReference type="ARBA" id="ARBA00022989"/>
    </source>
</evidence>
<dbReference type="GO" id="GO:0051646">
    <property type="term" value="P:mitochondrion localization"/>
    <property type="evidence" value="ECO:0007669"/>
    <property type="project" value="TreeGrafter"/>
</dbReference>
<name>A0A2G8LMA6_STIJA</name>
<evidence type="ECO:0000256" key="10">
    <source>
        <dbReference type="ARBA" id="ARBA00023136"/>
    </source>
</evidence>
<keyword evidence="6" id="KW-1133">Transmembrane helix</keyword>
<dbReference type="STRING" id="307972.A0A2G8LMA6"/>
<evidence type="ECO:0000313" key="13">
    <source>
        <dbReference type="EMBL" id="PIK61310.1"/>
    </source>
</evidence>
<evidence type="ECO:0000256" key="4">
    <source>
        <dbReference type="ARBA" id="ARBA00022787"/>
    </source>
</evidence>
<comment type="caution">
    <text evidence="13">The sequence shown here is derived from an EMBL/GenBank/DDBJ whole genome shotgun (WGS) entry which is preliminary data.</text>
</comment>
<evidence type="ECO:0000256" key="1">
    <source>
        <dbReference type="ARBA" id="ARBA00004374"/>
    </source>
</evidence>
<dbReference type="InterPro" id="IPR027094">
    <property type="entry name" value="Mitofusin_fam"/>
</dbReference>
<proteinExistence type="predicted"/>
<dbReference type="PANTHER" id="PTHR10465:SF3">
    <property type="entry name" value="TRANSMEMBRANE GTPASE MARF-RELATED"/>
    <property type="match status" value="1"/>
</dbReference>
<dbReference type="Pfam" id="PF04799">
    <property type="entry name" value="Fzo_mitofusin"/>
    <property type="match status" value="1"/>
</dbReference>
<dbReference type="PANTHER" id="PTHR10465">
    <property type="entry name" value="TRANSMEMBRANE GTPASE FZO1"/>
    <property type="match status" value="1"/>
</dbReference>
<dbReference type="SUPFAM" id="SSF111479">
    <property type="entry name" value="Fzo-like conserved region"/>
    <property type="match status" value="1"/>
</dbReference>
<dbReference type="CDD" id="cd09912">
    <property type="entry name" value="DLP_2"/>
    <property type="match status" value="1"/>
</dbReference>
<dbReference type="OrthoDB" id="6256226at2759"/>
<keyword evidence="5" id="KW-0378">Hydrolase</keyword>
<protein>
    <submittedName>
        <fullName evidence="13">Putative mitofusin-2</fullName>
    </submittedName>
</protein>
<keyword evidence="4" id="KW-1000">Mitochondrion outer membrane</keyword>
<keyword evidence="14" id="KW-1185">Reference proteome</keyword>
<evidence type="ECO:0000256" key="7">
    <source>
        <dbReference type="ARBA" id="ARBA00023054"/>
    </source>
</evidence>
<dbReference type="InterPro" id="IPR006884">
    <property type="entry name" value="Fzo/mitofusin_HR2"/>
</dbReference>
<keyword evidence="10" id="KW-0472">Membrane</keyword>
<dbReference type="GO" id="GO:0005525">
    <property type="term" value="F:GTP binding"/>
    <property type="evidence" value="ECO:0007669"/>
    <property type="project" value="UniProtKB-KW"/>
</dbReference>
<dbReference type="GO" id="GO:0008053">
    <property type="term" value="P:mitochondrial fusion"/>
    <property type="evidence" value="ECO:0007669"/>
    <property type="project" value="InterPro"/>
</dbReference>
<dbReference type="InterPro" id="IPR045063">
    <property type="entry name" value="Dynamin_N"/>
</dbReference>
<evidence type="ECO:0000256" key="9">
    <source>
        <dbReference type="ARBA" id="ARBA00023134"/>
    </source>
</evidence>
<evidence type="ECO:0000256" key="5">
    <source>
        <dbReference type="ARBA" id="ARBA00022801"/>
    </source>
</evidence>
<dbReference type="SUPFAM" id="SSF52540">
    <property type="entry name" value="P-loop containing nucleoside triphosphate hydrolases"/>
    <property type="match status" value="1"/>
</dbReference>
<dbReference type="GO" id="GO:0003924">
    <property type="term" value="F:GTPase activity"/>
    <property type="evidence" value="ECO:0007669"/>
    <property type="project" value="InterPro"/>
</dbReference>
<evidence type="ECO:0000256" key="2">
    <source>
        <dbReference type="ARBA" id="ARBA00022692"/>
    </source>
</evidence>
<organism evidence="13 14">
    <name type="scientific">Stichopus japonicus</name>
    <name type="common">Sea cucumber</name>
    <dbReference type="NCBI Taxonomy" id="307972"/>
    <lineage>
        <taxon>Eukaryota</taxon>
        <taxon>Metazoa</taxon>
        <taxon>Echinodermata</taxon>
        <taxon>Eleutherozoa</taxon>
        <taxon>Echinozoa</taxon>
        <taxon>Holothuroidea</taxon>
        <taxon>Aspidochirotacea</taxon>
        <taxon>Aspidochirotida</taxon>
        <taxon>Stichopodidae</taxon>
        <taxon>Apostichopus</taxon>
    </lineage>
</organism>
<reference evidence="13 14" key="1">
    <citation type="journal article" date="2017" name="PLoS Biol.">
        <title>The sea cucumber genome provides insights into morphological evolution and visceral regeneration.</title>
        <authorList>
            <person name="Zhang X."/>
            <person name="Sun L."/>
            <person name="Yuan J."/>
            <person name="Sun Y."/>
            <person name="Gao Y."/>
            <person name="Zhang L."/>
            <person name="Li S."/>
            <person name="Dai H."/>
            <person name="Hamel J.F."/>
            <person name="Liu C."/>
            <person name="Yu Y."/>
            <person name="Liu S."/>
            <person name="Lin W."/>
            <person name="Guo K."/>
            <person name="Jin S."/>
            <person name="Xu P."/>
            <person name="Storey K.B."/>
            <person name="Huan P."/>
            <person name="Zhang T."/>
            <person name="Zhou Y."/>
            <person name="Zhang J."/>
            <person name="Lin C."/>
            <person name="Li X."/>
            <person name="Xing L."/>
            <person name="Huo D."/>
            <person name="Sun M."/>
            <person name="Wang L."/>
            <person name="Mercier A."/>
            <person name="Li F."/>
            <person name="Yang H."/>
            <person name="Xiang J."/>
        </authorList>
    </citation>
    <scope>NUCLEOTIDE SEQUENCE [LARGE SCALE GENOMIC DNA]</scope>
    <source>
        <strain evidence="13">Shaxun</strain>
        <tissue evidence="13">Muscle</tissue>
    </source>
</reference>
<feature type="coiled-coil region" evidence="11">
    <location>
        <begin position="706"/>
        <end position="743"/>
    </location>
</feature>
<keyword evidence="3" id="KW-0547">Nucleotide-binding</keyword>
<feature type="domain" description="Dynamin-type G" evidence="12">
    <location>
        <begin position="103"/>
        <end position="353"/>
    </location>
</feature>
<keyword evidence="2" id="KW-0812">Transmembrane</keyword>
<evidence type="ECO:0000256" key="11">
    <source>
        <dbReference type="SAM" id="Coils"/>
    </source>
</evidence>
<dbReference type="GO" id="GO:0005741">
    <property type="term" value="C:mitochondrial outer membrane"/>
    <property type="evidence" value="ECO:0007669"/>
    <property type="project" value="UniProtKB-SubCell"/>
</dbReference>
<dbReference type="Pfam" id="PF00350">
    <property type="entry name" value="Dynamin_N"/>
    <property type="match status" value="1"/>
</dbReference>
<dbReference type="Proteomes" id="UP000230750">
    <property type="component" value="Unassembled WGS sequence"/>
</dbReference>
<gene>
    <name evidence="13" type="ORF">BSL78_01730</name>
</gene>
<dbReference type="FunFam" id="3.40.50.300:FF:000214">
    <property type="entry name" value="Mitofusin 2"/>
    <property type="match status" value="1"/>
</dbReference>
<evidence type="ECO:0000259" key="12">
    <source>
        <dbReference type="PROSITE" id="PS51718"/>
    </source>
</evidence>
<dbReference type="AlphaFoldDB" id="A0A2G8LMA6"/>
<keyword evidence="8" id="KW-0496">Mitochondrion</keyword>
<evidence type="ECO:0000313" key="14">
    <source>
        <dbReference type="Proteomes" id="UP000230750"/>
    </source>
</evidence>
<dbReference type="Gene3D" id="3.40.50.300">
    <property type="entry name" value="P-loop containing nucleotide triphosphate hydrolases"/>
    <property type="match status" value="1"/>
</dbReference>